<keyword evidence="5" id="KW-0539">Nucleus</keyword>
<evidence type="ECO:0000256" key="2">
    <source>
        <dbReference type="ARBA" id="ARBA00023015"/>
    </source>
</evidence>
<proteinExistence type="predicted"/>
<dbReference type="GO" id="GO:0005634">
    <property type="term" value="C:nucleus"/>
    <property type="evidence" value="ECO:0007669"/>
    <property type="project" value="UniProtKB-SubCell"/>
</dbReference>
<dbReference type="VEuPathDB" id="FungiDB:AB675_10953"/>
<dbReference type="Proteomes" id="UP000038010">
    <property type="component" value="Unassembled WGS sequence"/>
</dbReference>
<reference evidence="6 7" key="1">
    <citation type="submission" date="2015-06" db="EMBL/GenBank/DDBJ databases">
        <title>Draft genome of the ant-associated black yeast Phialophora attae CBS 131958.</title>
        <authorList>
            <person name="Moreno L.F."/>
            <person name="Stielow B.J."/>
            <person name="de Hoog S."/>
            <person name="Vicente V.A."/>
            <person name="Weiss V.A."/>
            <person name="de Vries M."/>
            <person name="Cruz L.M."/>
            <person name="Souza E.M."/>
        </authorList>
    </citation>
    <scope>NUCLEOTIDE SEQUENCE [LARGE SCALE GENOMIC DNA]</scope>
    <source>
        <strain evidence="6 7">CBS 131958</strain>
    </source>
</reference>
<sequence>MTTCRRCHRLKKTCSTPVALSKGPAKRLQARPTRTVLQQPTPEPTPAPGLCGQQISRELKHHISDSLQELSIELKQELFDEFLIGMRPSYAFLTLETEFEKDAQTYSSAPDESLSSFTECNSRTPFTAAAILLVSLHRRISLQKSVAAEWLASVSKALIIDGHKSFDLLQSILLVTTYYPYHMLRSPQLHTLIHLAQSLAVDLNLANYTSHIGMPSRIRSDIGAALFGVVHGRSSAIAEHRATLGLYYLQAMYAITLRRLEFPRWSTRLDYACEYIQQHGNDSSDIHAVGILQALKVASVYLVPDGIHPSDSLPIRAYVRCFTTDMSRFRQMLPPRLKDDCVFAQELLTIEIALYDLAIAALESTPHTSGETYEAISATHNCLIAFVDKLLAYPLESYALMNSITLGSELSQMFEVFMKLHRIGNLDSNSHNAEQSPPIWTMADVPPSQQFSAVADRIAERLGDVFLDERARFPTVDCYRFAVYPIQVRQFKKKFDEQFATAGNAARGQQVAAQTDPVMNRSLQDMSKSMPELQMQDGGMFTSPLPALDDLLQWGYIGEGTGWP</sequence>
<protein>
    <recommendedName>
        <fullName evidence="8">Transcription factor domain-containing protein</fullName>
    </recommendedName>
</protein>
<dbReference type="OrthoDB" id="5226580at2759"/>
<comment type="subcellular location">
    <subcellularLocation>
        <location evidence="1">Nucleus</location>
    </subcellularLocation>
</comment>
<dbReference type="GO" id="GO:0000981">
    <property type="term" value="F:DNA-binding transcription factor activity, RNA polymerase II-specific"/>
    <property type="evidence" value="ECO:0007669"/>
    <property type="project" value="TreeGrafter"/>
</dbReference>
<evidence type="ECO:0000256" key="1">
    <source>
        <dbReference type="ARBA" id="ARBA00004123"/>
    </source>
</evidence>
<keyword evidence="2" id="KW-0805">Transcription regulation</keyword>
<evidence type="ECO:0000313" key="7">
    <source>
        <dbReference type="Proteomes" id="UP000038010"/>
    </source>
</evidence>
<name>A0A0N0NIJ4_9EURO</name>
<dbReference type="AlphaFoldDB" id="A0A0N0NIJ4"/>
<dbReference type="PANTHER" id="PTHR31845">
    <property type="entry name" value="FINGER DOMAIN PROTEIN, PUTATIVE-RELATED"/>
    <property type="match status" value="1"/>
</dbReference>
<evidence type="ECO:0000256" key="3">
    <source>
        <dbReference type="ARBA" id="ARBA00023125"/>
    </source>
</evidence>
<evidence type="ECO:0008006" key="8">
    <source>
        <dbReference type="Google" id="ProtNLM"/>
    </source>
</evidence>
<dbReference type="STRING" id="1664694.A0A0N0NIJ4"/>
<dbReference type="RefSeq" id="XP_017995472.1">
    <property type="nucleotide sequence ID" value="XM_018139758.1"/>
</dbReference>
<organism evidence="6 7">
    <name type="scientific">Cyphellophora attinorum</name>
    <dbReference type="NCBI Taxonomy" id="1664694"/>
    <lineage>
        <taxon>Eukaryota</taxon>
        <taxon>Fungi</taxon>
        <taxon>Dikarya</taxon>
        <taxon>Ascomycota</taxon>
        <taxon>Pezizomycotina</taxon>
        <taxon>Eurotiomycetes</taxon>
        <taxon>Chaetothyriomycetidae</taxon>
        <taxon>Chaetothyriales</taxon>
        <taxon>Cyphellophoraceae</taxon>
        <taxon>Cyphellophora</taxon>
    </lineage>
</organism>
<keyword evidence="4" id="KW-0804">Transcription</keyword>
<dbReference type="EMBL" id="LFJN01000039">
    <property type="protein sequence ID" value="KPI35509.1"/>
    <property type="molecule type" value="Genomic_DNA"/>
</dbReference>
<gene>
    <name evidence="6" type="ORF">AB675_10953</name>
</gene>
<evidence type="ECO:0000256" key="4">
    <source>
        <dbReference type="ARBA" id="ARBA00023163"/>
    </source>
</evidence>
<evidence type="ECO:0000256" key="5">
    <source>
        <dbReference type="ARBA" id="ARBA00023242"/>
    </source>
</evidence>
<dbReference type="GO" id="GO:0000976">
    <property type="term" value="F:transcription cis-regulatory region binding"/>
    <property type="evidence" value="ECO:0007669"/>
    <property type="project" value="TreeGrafter"/>
</dbReference>
<evidence type="ECO:0000313" key="6">
    <source>
        <dbReference type="EMBL" id="KPI35509.1"/>
    </source>
</evidence>
<comment type="caution">
    <text evidence="6">The sequence shown here is derived from an EMBL/GenBank/DDBJ whole genome shotgun (WGS) entry which is preliminary data.</text>
</comment>
<accession>A0A0N0NIJ4</accession>
<keyword evidence="7" id="KW-1185">Reference proteome</keyword>
<dbReference type="GeneID" id="28731638"/>
<dbReference type="InterPro" id="IPR051089">
    <property type="entry name" value="prtT"/>
</dbReference>
<dbReference type="PANTHER" id="PTHR31845:SF10">
    <property type="entry name" value="ZN(II)2CYS6 TRANSCRIPTION FACTOR (EUROFUNG)"/>
    <property type="match status" value="1"/>
</dbReference>
<keyword evidence="3" id="KW-0238">DNA-binding</keyword>